<dbReference type="PANTHER" id="PTHR23121">
    <property type="entry name" value="SODIUM-DEPENDENT GLUCOSE TRANSPORTER 1"/>
    <property type="match status" value="1"/>
</dbReference>
<feature type="transmembrane region" description="Helical" evidence="4">
    <location>
        <begin position="77"/>
        <end position="95"/>
    </location>
</feature>
<keyword evidence="2 4" id="KW-1133">Transmembrane helix</keyword>
<keyword evidence="6" id="KW-1185">Reference proteome</keyword>
<dbReference type="InterPro" id="IPR036259">
    <property type="entry name" value="MFS_trans_sf"/>
</dbReference>
<feature type="transmembrane region" description="Helical" evidence="4">
    <location>
        <begin position="34"/>
        <end position="57"/>
    </location>
</feature>
<name>A0AAD9P387_RIDPI</name>
<dbReference type="EMBL" id="JAODUO010000169">
    <property type="protein sequence ID" value="KAK2187333.1"/>
    <property type="molecule type" value="Genomic_DNA"/>
</dbReference>
<dbReference type="SUPFAM" id="SSF103473">
    <property type="entry name" value="MFS general substrate transporter"/>
    <property type="match status" value="1"/>
</dbReference>
<organism evidence="5 6">
    <name type="scientific">Ridgeia piscesae</name>
    <name type="common">Tubeworm</name>
    <dbReference type="NCBI Taxonomy" id="27915"/>
    <lineage>
        <taxon>Eukaryota</taxon>
        <taxon>Metazoa</taxon>
        <taxon>Spiralia</taxon>
        <taxon>Lophotrochozoa</taxon>
        <taxon>Annelida</taxon>
        <taxon>Polychaeta</taxon>
        <taxon>Sedentaria</taxon>
        <taxon>Canalipalpata</taxon>
        <taxon>Sabellida</taxon>
        <taxon>Siboglinidae</taxon>
        <taxon>Ridgeia</taxon>
    </lineage>
</organism>
<dbReference type="Proteomes" id="UP001209878">
    <property type="component" value="Unassembled WGS sequence"/>
</dbReference>
<accession>A0AAD9P387</accession>
<evidence type="ECO:0000256" key="1">
    <source>
        <dbReference type="ARBA" id="ARBA00022692"/>
    </source>
</evidence>
<dbReference type="Gene3D" id="1.20.1250.20">
    <property type="entry name" value="MFS general substrate transporter like domains"/>
    <property type="match status" value="2"/>
</dbReference>
<protein>
    <submittedName>
        <fullName evidence="5">Uncharacterized protein</fullName>
    </submittedName>
</protein>
<evidence type="ECO:0000256" key="2">
    <source>
        <dbReference type="ARBA" id="ARBA00022989"/>
    </source>
</evidence>
<feature type="transmembrane region" description="Helical" evidence="4">
    <location>
        <begin position="273"/>
        <end position="291"/>
    </location>
</feature>
<keyword evidence="3 4" id="KW-0472">Membrane</keyword>
<comment type="caution">
    <text evidence="5">The sequence shown here is derived from an EMBL/GenBank/DDBJ whole genome shotgun (WGS) entry which is preliminary data.</text>
</comment>
<gene>
    <name evidence="5" type="ORF">NP493_169g03002</name>
</gene>
<feature type="transmembrane region" description="Helical" evidence="4">
    <location>
        <begin position="150"/>
        <end position="172"/>
    </location>
</feature>
<feature type="transmembrane region" description="Helical" evidence="4">
    <location>
        <begin position="320"/>
        <end position="338"/>
    </location>
</feature>
<reference evidence="5" key="1">
    <citation type="journal article" date="2023" name="Mol. Biol. Evol.">
        <title>Third-Generation Sequencing Reveals the Adaptive Role of the Epigenome in Three Deep-Sea Polychaetes.</title>
        <authorList>
            <person name="Perez M."/>
            <person name="Aroh O."/>
            <person name="Sun Y."/>
            <person name="Lan Y."/>
            <person name="Juniper S.K."/>
            <person name="Young C.R."/>
            <person name="Angers B."/>
            <person name="Qian P.Y."/>
        </authorList>
    </citation>
    <scope>NUCLEOTIDE SEQUENCE</scope>
    <source>
        <strain evidence="5">R07B-5</strain>
    </source>
</reference>
<evidence type="ECO:0000313" key="5">
    <source>
        <dbReference type="EMBL" id="KAK2187333.1"/>
    </source>
</evidence>
<evidence type="ECO:0000313" key="6">
    <source>
        <dbReference type="Proteomes" id="UP001209878"/>
    </source>
</evidence>
<evidence type="ECO:0000256" key="4">
    <source>
        <dbReference type="SAM" id="Phobius"/>
    </source>
</evidence>
<feature type="transmembrane region" description="Helical" evidence="4">
    <location>
        <begin position="400"/>
        <end position="421"/>
    </location>
</feature>
<feature type="transmembrane region" description="Helical" evidence="4">
    <location>
        <begin position="433"/>
        <end position="457"/>
    </location>
</feature>
<dbReference type="AlphaFoldDB" id="A0AAD9P387"/>
<dbReference type="PANTHER" id="PTHR23121:SF9">
    <property type="entry name" value="SODIUM-DEPENDENT GLUCOSE TRANSPORTER 1"/>
    <property type="match status" value="1"/>
</dbReference>
<feature type="transmembrane region" description="Helical" evidence="4">
    <location>
        <begin position="345"/>
        <end position="364"/>
    </location>
</feature>
<sequence>MIHANDDHVEASTDSVGGAIGILQRPRTRMIRTVVLVLGWVSMGLFSEITGPTLPYLKRHVSSNYEEIARAMMARSVGFLVGTLSGGLLCEWYTIYVDVWLAFSLAVAAIATAVVPWCHSLTLLAALLCTDGFGKGILAAGGNAFMIRMWGVDAAVPVHALHTAFGIGALLAPQLARPFLGTIPEDNNNNNNVSVVYIDNTSYTAVLSNSTSYDTNPAVIEYPYSIISAFTLFVAAIFILLYCFAPIRQEAPHKRSGNHAVTPSLWLGGKKRLGYAVLGLLFFLCMFPVGMERAYGRFLFSLSVTGRLKLSPADGTLLESAFWASFTSGRLLVTVAATRVSQIKLILIELSVNIVATTALVTYGQASGPLLAVFSALFAAGMAPLHPSVLAWLNLYVEVTAMLTCMTFFSCACGAFVYSWLAGYLFQYEGPDSLLYFMLASTCVCVMIFAPLYFSAVRYERDSRHRRGVCETKVTECDEMREADTGRTKM</sequence>
<proteinExistence type="predicted"/>
<feature type="transmembrane region" description="Helical" evidence="4">
    <location>
        <begin position="101"/>
        <end position="129"/>
    </location>
</feature>
<feature type="transmembrane region" description="Helical" evidence="4">
    <location>
        <begin position="222"/>
        <end position="245"/>
    </location>
</feature>
<keyword evidence="1 4" id="KW-0812">Transmembrane</keyword>
<feature type="transmembrane region" description="Helical" evidence="4">
    <location>
        <begin position="370"/>
        <end position="393"/>
    </location>
</feature>
<evidence type="ECO:0000256" key="3">
    <source>
        <dbReference type="ARBA" id="ARBA00023136"/>
    </source>
</evidence>